<accession>A0ACC2KPG0</accession>
<evidence type="ECO:0000313" key="1">
    <source>
        <dbReference type="EMBL" id="KAJ8622843.1"/>
    </source>
</evidence>
<keyword evidence="2" id="KW-1185">Reference proteome</keyword>
<organism evidence="1 2">
    <name type="scientific">Persea americana</name>
    <name type="common">Avocado</name>
    <dbReference type="NCBI Taxonomy" id="3435"/>
    <lineage>
        <taxon>Eukaryota</taxon>
        <taxon>Viridiplantae</taxon>
        <taxon>Streptophyta</taxon>
        <taxon>Embryophyta</taxon>
        <taxon>Tracheophyta</taxon>
        <taxon>Spermatophyta</taxon>
        <taxon>Magnoliopsida</taxon>
        <taxon>Magnoliidae</taxon>
        <taxon>Laurales</taxon>
        <taxon>Lauraceae</taxon>
        <taxon>Persea</taxon>
    </lineage>
</organism>
<dbReference type="EMBL" id="CM056818">
    <property type="protein sequence ID" value="KAJ8622843.1"/>
    <property type="molecule type" value="Genomic_DNA"/>
</dbReference>
<protein>
    <submittedName>
        <fullName evidence="1">Uncharacterized protein</fullName>
    </submittedName>
</protein>
<name>A0ACC2KPG0_PERAE</name>
<proteinExistence type="predicted"/>
<comment type="caution">
    <text evidence="1">The sequence shown here is derived from an EMBL/GenBank/DDBJ whole genome shotgun (WGS) entry which is preliminary data.</text>
</comment>
<dbReference type="Proteomes" id="UP001234297">
    <property type="component" value="Chromosome 10"/>
</dbReference>
<reference evidence="1 2" key="1">
    <citation type="journal article" date="2022" name="Hortic Res">
        <title>A haplotype resolved chromosomal level avocado genome allows analysis of novel avocado genes.</title>
        <authorList>
            <person name="Nath O."/>
            <person name="Fletcher S.J."/>
            <person name="Hayward A."/>
            <person name="Shaw L.M."/>
            <person name="Masouleh A.K."/>
            <person name="Furtado A."/>
            <person name="Henry R.J."/>
            <person name="Mitter N."/>
        </authorList>
    </citation>
    <scope>NUCLEOTIDE SEQUENCE [LARGE SCALE GENOMIC DNA]</scope>
    <source>
        <strain evidence="2">cv. Hass</strain>
    </source>
</reference>
<evidence type="ECO:0000313" key="2">
    <source>
        <dbReference type="Proteomes" id="UP001234297"/>
    </source>
</evidence>
<sequence length="121" mass="13178">MSGRAESKISQCQIKGRPKLYLDQRDNLVVNPKLIAIRLLKGWVRLDIGAAISEHEHTQFCAIKDSMGVGMPLECCPAGGTDDIRQPGSMSAARSSEGKDGDNPYLAFAFLRPLKNEMSGT</sequence>
<gene>
    <name evidence="1" type="ORF">MRB53_031372</name>
</gene>